<organism evidence="10 11">
    <name type="scientific">Roseibium aggregatum</name>
    <dbReference type="NCBI Taxonomy" id="187304"/>
    <lineage>
        <taxon>Bacteria</taxon>
        <taxon>Pseudomonadati</taxon>
        <taxon>Pseudomonadota</taxon>
        <taxon>Alphaproteobacteria</taxon>
        <taxon>Hyphomicrobiales</taxon>
        <taxon>Stappiaceae</taxon>
        <taxon>Roseibium</taxon>
    </lineage>
</organism>
<dbReference type="GO" id="GO:0003887">
    <property type="term" value="F:DNA-directed DNA polymerase activity"/>
    <property type="evidence" value="ECO:0007669"/>
    <property type="project" value="UniProtKB-KW"/>
</dbReference>
<keyword evidence="4" id="KW-0548">Nucleotidyltransferase</keyword>
<keyword evidence="11" id="KW-1185">Reference proteome</keyword>
<evidence type="ECO:0000313" key="10">
    <source>
        <dbReference type="EMBL" id="CTQ46444.1"/>
    </source>
</evidence>
<evidence type="ECO:0000313" key="11">
    <source>
        <dbReference type="Proteomes" id="UP000048926"/>
    </source>
</evidence>
<dbReference type="InterPro" id="IPR005790">
    <property type="entry name" value="DNA_polIII_delta"/>
</dbReference>
<sequence>MTVLKAAEIDRFVANPPEAGGVVLIFGPDTGLVSERATRLVNKASEGESDPFNLVKLDASDLGSDPNRLIDEVLTVPLFGGRRIVWVKDASSRNLNPAVEPVLKLDDWQTLVVLEGGDIKKGVGLRKLIEPHKRAVALPCYADNDRGIDQLIDEETREAGLSVTREARAALHSLLGGDRMASRGELKKLCLYALNKGRIDSEDVEAIIGDASAFEMSELIDAAASGDLALLDHGLERLAEAGSKASVIANQTLKHFQHLHRMRIDIEQGKNAQAVVDGQRPPIFFSRKPKFTQQLRIWSLTDLERAMDILSEATRISRLNDALGVPVLSEALLKLGRAARARQQRR</sequence>
<dbReference type="Gene3D" id="1.20.272.10">
    <property type="match status" value="1"/>
</dbReference>
<dbReference type="GO" id="GO:0003677">
    <property type="term" value="F:DNA binding"/>
    <property type="evidence" value="ECO:0007669"/>
    <property type="project" value="InterPro"/>
</dbReference>
<feature type="domain" description="DNA polymerase III delta N-terminal" evidence="9">
    <location>
        <begin position="24"/>
        <end position="90"/>
    </location>
</feature>
<comment type="catalytic activity">
    <reaction evidence="8">
        <text>DNA(n) + a 2'-deoxyribonucleoside 5'-triphosphate = DNA(n+1) + diphosphate</text>
        <dbReference type="Rhea" id="RHEA:22508"/>
        <dbReference type="Rhea" id="RHEA-COMP:17339"/>
        <dbReference type="Rhea" id="RHEA-COMP:17340"/>
        <dbReference type="ChEBI" id="CHEBI:33019"/>
        <dbReference type="ChEBI" id="CHEBI:61560"/>
        <dbReference type="ChEBI" id="CHEBI:173112"/>
        <dbReference type="EC" id="2.7.7.7"/>
    </reaction>
</comment>
<evidence type="ECO:0000256" key="4">
    <source>
        <dbReference type="ARBA" id="ARBA00022695"/>
    </source>
</evidence>
<dbReference type="PANTHER" id="PTHR34388:SF1">
    <property type="entry name" value="DNA POLYMERASE III SUBUNIT DELTA"/>
    <property type="match status" value="1"/>
</dbReference>
<proteinExistence type="inferred from homology"/>
<dbReference type="InterPro" id="IPR010372">
    <property type="entry name" value="DNA_pol3_delta_N"/>
</dbReference>
<evidence type="ECO:0000256" key="1">
    <source>
        <dbReference type="ARBA" id="ARBA00012417"/>
    </source>
</evidence>
<dbReference type="NCBIfam" id="TIGR01128">
    <property type="entry name" value="holA"/>
    <property type="match status" value="1"/>
</dbReference>
<dbReference type="InterPro" id="IPR008921">
    <property type="entry name" value="DNA_pol3_clamp-load_cplx_C"/>
</dbReference>
<dbReference type="GO" id="GO:0006261">
    <property type="term" value="P:DNA-templated DNA replication"/>
    <property type="evidence" value="ECO:0007669"/>
    <property type="project" value="TreeGrafter"/>
</dbReference>
<evidence type="ECO:0000256" key="5">
    <source>
        <dbReference type="ARBA" id="ARBA00022705"/>
    </source>
</evidence>
<evidence type="ECO:0000256" key="7">
    <source>
        <dbReference type="ARBA" id="ARBA00034754"/>
    </source>
</evidence>
<dbReference type="Gene3D" id="3.40.50.300">
    <property type="entry name" value="P-loop containing nucleotide triphosphate hydrolases"/>
    <property type="match status" value="1"/>
</dbReference>
<dbReference type="Proteomes" id="UP000048926">
    <property type="component" value="Unassembled WGS sequence"/>
</dbReference>
<evidence type="ECO:0000256" key="2">
    <source>
        <dbReference type="ARBA" id="ARBA00017703"/>
    </source>
</evidence>
<dbReference type="EC" id="2.7.7.7" evidence="1"/>
<name>A0A0M6Y9P8_9HYPH</name>
<dbReference type="STRING" id="187304.B0E33_12370"/>
<dbReference type="SUPFAM" id="SSF52540">
    <property type="entry name" value="P-loop containing nucleoside triphosphate hydrolases"/>
    <property type="match status" value="1"/>
</dbReference>
<dbReference type="Gene3D" id="1.10.8.60">
    <property type="match status" value="1"/>
</dbReference>
<reference evidence="11" key="1">
    <citation type="submission" date="2015-07" db="EMBL/GenBank/DDBJ databases">
        <authorList>
            <person name="Rodrigo-Torres Lidia"/>
            <person name="Arahal R.David."/>
        </authorList>
    </citation>
    <scope>NUCLEOTIDE SEQUENCE [LARGE SCALE GENOMIC DNA]</scope>
    <source>
        <strain evidence="11">CECT 4801</strain>
    </source>
</reference>
<dbReference type="AlphaFoldDB" id="A0A0M6Y9P8"/>
<dbReference type="InterPro" id="IPR027417">
    <property type="entry name" value="P-loop_NTPase"/>
</dbReference>
<protein>
    <recommendedName>
        <fullName evidence="2">DNA polymerase III subunit delta</fullName>
        <ecNumber evidence="1">2.7.7.7</ecNumber>
    </recommendedName>
</protein>
<dbReference type="GO" id="GO:0009360">
    <property type="term" value="C:DNA polymerase III complex"/>
    <property type="evidence" value="ECO:0007669"/>
    <property type="project" value="InterPro"/>
</dbReference>
<keyword evidence="5" id="KW-0235">DNA replication</keyword>
<comment type="similarity">
    <text evidence="7">Belongs to the DNA polymerase HolA subunit family.</text>
</comment>
<keyword evidence="6" id="KW-0239">DNA-directed DNA polymerase</keyword>
<evidence type="ECO:0000259" key="9">
    <source>
        <dbReference type="Pfam" id="PF06144"/>
    </source>
</evidence>
<evidence type="ECO:0000256" key="8">
    <source>
        <dbReference type="ARBA" id="ARBA00049244"/>
    </source>
</evidence>
<dbReference type="OrthoDB" id="9804983at2"/>
<dbReference type="SUPFAM" id="SSF48019">
    <property type="entry name" value="post-AAA+ oligomerization domain-like"/>
    <property type="match status" value="1"/>
</dbReference>
<evidence type="ECO:0000256" key="6">
    <source>
        <dbReference type="ARBA" id="ARBA00022932"/>
    </source>
</evidence>
<dbReference type="Pfam" id="PF06144">
    <property type="entry name" value="DNA_pol3_delta"/>
    <property type="match status" value="1"/>
</dbReference>
<accession>A0A0M6Y9P8</accession>
<gene>
    <name evidence="10" type="ORF">LAL4801_04903</name>
</gene>
<dbReference type="RefSeq" id="WP_055660240.1">
    <property type="nucleotide sequence ID" value="NZ_CP045622.1"/>
</dbReference>
<keyword evidence="3" id="KW-0808">Transferase</keyword>
<dbReference type="EMBL" id="CXST01000003">
    <property type="protein sequence ID" value="CTQ46444.1"/>
    <property type="molecule type" value="Genomic_DNA"/>
</dbReference>
<dbReference type="PANTHER" id="PTHR34388">
    <property type="entry name" value="DNA POLYMERASE III SUBUNIT DELTA"/>
    <property type="match status" value="1"/>
</dbReference>
<evidence type="ECO:0000256" key="3">
    <source>
        <dbReference type="ARBA" id="ARBA00022679"/>
    </source>
</evidence>